<dbReference type="PANTHER" id="PTHR46093:SF18">
    <property type="entry name" value="FIBRONECTIN TYPE-III DOMAIN-CONTAINING PROTEIN"/>
    <property type="match status" value="1"/>
</dbReference>
<evidence type="ECO:0000313" key="4">
    <source>
        <dbReference type="Proteomes" id="UP000007879"/>
    </source>
</evidence>
<dbReference type="AlphaFoldDB" id="A0A1X7UZG1"/>
<dbReference type="eggNOG" id="KOG4693">
    <property type="taxonomic scope" value="Eukaryota"/>
</dbReference>
<accession>A0A1X7UZG1</accession>
<dbReference type="EnsemblMetazoa" id="Aqu2.1.32742_001">
    <property type="protein sequence ID" value="Aqu2.1.32742_001"/>
    <property type="gene ID" value="Aqu2.1.32742"/>
</dbReference>
<evidence type="ECO:0000313" key="3">
    <source>
        <dbReference type="EnsemblMetazoa" id="Aqu2.1.32742_001"/>
    </source>
</evidence>
<evidence type="ECO:0000256" key="1">
    <source>
        <dbReference type="ARBA" id="ARBA00022441"/>
    </source>
</evidence>
<dbReference type="Pfam" id="PF24681">
    <property type="entry name" value="Kelch_KLHDC2_KLHL20_DRC7"/>
    <property type="match status" value="2"/>
</dbReference>
<dbReference type="Gene3D" id="2.120.10.80">
    <property type="entry name" value="Kelch-type beta propeller"/>
    <property type="match status" value="2"/>
</dbReference>
<evidence type="ECO:0000256" key="2">
    <source>
        <dbReference type="ARBA" id="ARBA00022737"/>
    </source>
</evidence>
<sequence>MAAFKSNDAPFAERPSTFRGYKWTNWEDCGFSDRVNHAMSSAGGSAYALGGFSGRGKSIRTNESWNDLGDVPLDVQRFDTDSSTWERIYPPKEVEIHIPSTTNSRIDCPPLDYSEFISGRYAHSCIYYRGKLYMYGGRNDYRFFLNVDCFDIESRKWSVLKTSQDNVPLGRYAHGCTLRGSIMFVQGGTMLDPSSHQSLRYTDTLLSCNLETGQWQIEPVEPILNEENSPLQVLKRDFHSVVYTNGRIVVFGGKCYFPNQDDDGFYEYLFGTSRWAKIDTAGYQPPGRRSLQGITYGQKSIIYFGGFSTRKKIFYSDLFILDTDTRHVLKVIPYGLGPCPRRRVGMCLIGSDVIICGGVGRNQSKEKHDHSLLTFGDTYSLHLLPSLQHLCIESIIKYQLPVEILPVSIKQHIYTLSNEECSDSQPLSGDLYSND</sequence>
<dbReference type="SUPFAM" id="SSF117281">
    <property type="entry name" value="Kelch motif"/>
    <property type="match status" value="2"/>
</dbReference>
<dbReference type="OrthoDB" id="432528at2759"/>
<keyword evidence="4" id="KW-1185">Reference proteome</keyword>
<dbReference type="EnsemblMetazoa" id="XM_019996041.1">
    <property type="protein sequence ID" value="XP_019851600.1"/>
    <property type="gene ID" value="LOC105312626"/>
</dbReference>
<keyword evidence="2" id="KW-0677">Repeat</keyword>
<dbReference type="InParanoid" id="A0A1X7UZG1"/>
<gene>
    <name evidence="3" type="primary">105312626</name>
</gene>
<dbReference type="PANTHER" id="PTHR46093">
    <property type="entry name" value="ACYL-COA-BINDING DOMAIN-CONTAINING PROTEIN 5"/>
    <property type="match status" value="1"/>
</dbReference>
<dbReference type="KEGG" id="aqu:105312626"/>
<keyword evidence="1" id="KW-0880">Kelch repeat</keyword>
<name>A0A1X7UZG1_AMPQE</name>
<protein>
    <submittedName>
        <fullName evidence="3">Uncharacterized protein</fullName>
    </submittedName>
</protein>
<reference evidence="4" key="1">
    <citation type="journal article" date="2010" name="Nature">
        <title>The Amphimedon queenslandica genome and the evolution of animal complexity.</title>
        <authorList>
            <person name="Srivastava M."/>
            <person name="Simakov O."/>
            <person name="Chapman J."/>
            <person name="Fahey B."/>
            <person name="Gauthier M.E."/>
            <person name="Mitros T."/>
            <person name="Richards G.S."/>
            <person name="Conaco C."/>
            <person name="Dacre M."/>
            <person name="Hellsten U."/>
            <person name="Larroux C."/>
            <person name="Putnam N.H."/>
            <person name="Stanke M."/>
            <person name="Adamska M."/>
            <person name="Darling A."/>
            <person name="Degnan S.M."/>
            <person name="Oakley T.H."/>
            <person name="Plachetzki D.C."/>
            <person name="Zhai Y."/>
            <person name="Adamski M."/>
            <person name="Calcino A."/>
            <person name="Cummins S.F."/>
            <person name="Goodstein D.M."/>
            <person name="Harris C."/>
            <person name="Jackson D.J."/>
            <person name="Leys S.P."/>
            <person name="Shu S."/>
            <person name="Woodcroft B.J."/>
            <person name="Vervoort M."/>
            <person name="Kosik K.S."/>
            <person name="Manning G."/>
            <person name="Degnan B.M."/>
            <person name="Rokhsar D.S."/>
        </authorList>
    </citation>
    <scope>NUCLEOTIDE SEQUENCE [LARGE SCALE GENOMIC DNA]</scope>
</reference>
<dbReference type="InterPro" id="IPR015915">
    <property type="entry name" value="Kelch-typ_b-propeller"/>
</dbReference>
<proteinExistence type="predicted"/>
<organism evidence="3">
    <name type="scientific">Amphimedon queenslandica</name>
    <name type="common">Sponge</name>
    <dbReference type="NCBI Taxonomy" id="400682"/>
    <lineage>
        <taxon>Eukaryota</taxon>
        <taxon>Metazoa</taxon>
        <taxon>Porifera</taxon>
        <taxon>Demospongiae</taxon>
        <taxon>Heteroscleromorpha</taxon>
        <taxon>Haplosclerida</taxon>
        <taxon>Niphatidae</taxon>
        <taxon>Amphimedon</taxon>
    </lineage>
</organism>
<dbReference type="Proteomes" id="UP000007879">
    <property type="component" value="Unassembled WGS sequence"/>
</dbReference>
<reference evidence="3" key="2">
    <citation type="submission" date="2017-05" db="UniProtKB">
        <authorList>
            <consortium name="EnsemblMetazoa"/>
        </authorList>
    </citation>
    <scope>IDENTIFICATION</scope>
</reference>